<evidence type="ECO:0000313" key="2">
    <source>
        <dbReference type="Proteomes" id="UP000823775"/>
    </source>
</evidence>
<comment type="caution">
    <text evidence="1">The sequence shown here is derived from an EMBL/GenBank/DDBJ whole genome shotgun (WGS) entry which is preliminary data.</text>
</comment>
<dbReference type="EMBL" id="JACEIK010000483">
    <property type="protein sequence ID" value="MCD7457849.1"/>
    <property type="molecule type" value="Genomic_DNA"/>
</dbReference>
<proteinExistence type="predicted"/>
<dbReference type="Proteomes" id="UP000823775">
    <property type="component" value="Unassembled WGS sequence"/>
</dbReference>
<reference evidence="1 2" key="1">
    <citation type="journal article" date="2021" name="BMC Genomics">
        <title>Datura genome reveals duplications of psychoactive alkaloid biosynthetic genes and high mutation rate following tissue culture.</title>
        <authorList>
            <person name="Rajewski A."/>
            <person name="Carter-House D."/>
            <person name="Stajich J."/>
            <person name="Litt A."/>
        </authorList>
    </citation>
    <scope>NUCLEOTIDE SEQUENCE [LARGE SCALE GENOMIC DNA]</scope>
    <source>
        <strain evidence="1">AR-01</strain>
    </source>
</reference>
<protein>
    <submittedName>
        <fullName evidence="1">Uncharacterized protein</fullName>
    </submittedName>
</protein>
<accession>A0ABS8SGF6</accession>
<name>A0ABS8SGF6_DATST</name>
<organism evidence="1 2">
    <name type="scientific">Datura stramonium</name>
    <name type="common">Jimsonweed</name>
    <name type="synonym">Common thornapple</name>
    <dbReference type="NCBI Taxonomy" id="4076"/>
    <lineage>
        <taxon>Eukaryota</taxon>
        <taxon>Viridiplantae</taxon>
        <taxon>Streptophyta</taxon>
        <taxon>Embryophyta</taxon>
        <taxon>Tracheophyta</taxon>
        <taxon>Spermatophyta</taxon>
        <taxon>Magnoliopsida</taxon>
        <taxon>eudicotyledons</taxon>
        <taxon>Gunneridae</taxon>
        <taxon>Pentapetalae</taxon>
        <taxon>asterids</taxon>
        <taxon>lamiids</taxon>
        <taxon>Solanales</taxon>
        <taxon>Solanaceae</taxon>
        <taxon>Solanoideae</taxon>
        <taxon>Datureae</taxon>
        <taxon>Datura</taxon>
    </lineage>
</organism>
<evidence type="ECO:0000313" key="1">
    <source>
        <dbReference type="EMBL" id="MCD7457849.1"/>
    </source>
</evidence>
<keyword evidence="2" id="KW-1185">Reference proteome</keyword>
<gene>
    <name evidence="1" type="ORF">HAX54_036430</name>
</gene>
<sequence>MHTFHFRSYETTIEDVLMMYVLRSGVEDATQHGAPPPLHQVDYMKEVAEGADSGVEPWHVLPVYRD</sequence>